<keyword evidence="2" id="KW-1185">Reference proteome</keyword>
<dbReference type="Pfam" id="PF06073">
    <property type="entry name" value="DUF934"/>
    <property type="match status" value="1"/>
</dbReference>
<dbReference type="PIRSF" id="PIRSF030820">
    <property type="entry name" value="UCP030820"/>
    <property type="match status" value="1"/>
</dbReference>
<dbReference type="InterPro" id="IPR008318">
    <property type="entry name" value="UCP030820"/>
</dbReference>
<comment type="caution">
    <text evidence="1">The sequence shown here is derived from an EMBL/GenBank/DDBJ whole genome shotgun (WGS) entry which is preliminary data.</text>
</comment>
<name>A0A2N5X340_9GAMM</name>
<proteinExistence type="predicted"/>
<dbReference type="AlphaFoldDB" id="A0A2N5X340"/>
<dbReference type="OrthoDB" id="9800421at2"/>
<protein>
    <submittedName>
        <fullName evidence="1">Oxidoreductase</fullName>
    </submittedName>
</protein>
<dbReference type="EMBL" id="PKUS01000010">
    <property type="protein sequence ID" value="PLW68895.1"/>
    <property type="molecule type" value="Genomic_DNA"/>
</dbReference>
<evidence type="ECO:0000313" key="1">
    <source>
        <dbReference type="EMBL" id="PLW68895.1"/>
    </source>
</evidence>
<evidence type="ECO:0000313" key="2">
    <source>
        <dbReference type="Proteomes" id="UP000235005"/>
    </source>
</evidence>
<dbReference type="Proteomes" id="UP000235005">
    <property type="component" value="Unassembled WGS sequence"/>
</dbReference>
<sequence>MPRLIRNGAIVEDHGPEVLDLEQWLESTERSSRAVVLEPGESLASLLAHIDEIPMVLVNFPTFMDGRGFSYARELRERGYKGEIRAVGHFLRDQLTYLSRCGFNAFEFDDESELEEALPSLADFSEAYQASVDRPQPLFRRRAK</sequence>
<accession>A0A2N5X340</accession>
<dbReference type="RefSeq" id="WP_101517966.1">
    <property type="nucleotide sequence ID" value="NZ_PKUS01000010.1"/>
</dbReference>
<gene>
    <name evidence="1" type="ORF">C0039_09730</name>
</gene>
<organism evidence="1 2">
    <name type="scientific">Pseudohalioglobus lutimaris</name>
    <dbReference type="NCBI Taxonomy" id="1737061"/>
    <lineage>
        <taxon>Bacteria</taxon>
        <taxon>Pseudomonadati</taxon>
        <taxon>Pseudomonadota</taxon>
        <taxon>Gammaproteobacteria</taxon>
        <taxon>Cellvibrionales</taxon>
        <taxon>Halieaceae</taxon>
        <taxon>Pseudohalioglobus</taxon>
    </lineage>
</organism>
<reference evidence="1 2" key="1">
    <citation type="submission" date="2018-01" db="EMBL/GenBank/DDBJ databases">
        <title>The draft genome sequence of Halioglobus lutimaris HF004.</title>
        <authorList>
            <person name="Du Z.-J."/>
            <person name="Shi M.-J."/>
        </authorList>
    </citation>
    <scope>NUCLEOTIDE SEQUENCE [LARGE SCALE GENOMIC DNA]</scope>
    <source>
        <strain evidence="1 2">HF004</strain>
    </source>
</reference>